<keyword evidence="1" id="KW-1133">Transmembrane helix</keyword>
<dbReference type="Proteomes" id="UP001526166">
    <property type="component" value="Unassembled WGS sequence"/>
</dbReference>
<evidence type="ECO:0000313" key="4">
    <source>
        <dbReference type="Proteomes" id="UP001526166"/>
    </source>
</evidence>
<dbReference type="RefSeq" id="WP_263847198.1">
    <property type="nucleotide sequence ID" value="NZ_JAOWKW010000002.1"/>
</dbReference>
<proteinExistence type="predicted"/>
<name>A0ABT2ZW77_9RHOB</name>
<organism evidence="3 4">
    <name type="scientific">Sedimentimonas flavescens</name>
    <dbReference type="NCBI Taxonomy" id="2851012"/>
    <lineage>
        <taxon>Bacteria</taxon>
        <taxon>Pseudomonadati</taxon>
        <taxon>Pseudomonadota</taxon>
        <taxon>Alphaproteobacteria</taxon>
        <taxon>Rhodobacterales</taxon>
        <taxon>Rhodobacter group</taxon>
        <taxon>Sedimentimonas</taxon>
    </lineage>
</organism>
<comment type="caution">
    <text evidence="3">The sequence shown here is derived from an EMBL/GenBank/DDBJ whole genome shotgun (WGS) entry which is preliminary data.</text>
</comment>
<protein>
    <submittedName>
        <fullName evidence="3">Pilus assembly protein</fullName>
    </submittedName>
</protein>
<evidence type="ECO:0000256" key="1">
    <source>
        <dbReference type="SAM" id="Phobius"/>
    </source>
</evidence>
<feature type="domain" description="TadE-like" evidence="2">
    <location>
        <begin position="20"/>
        <end position="62"/>
    </location>
</feature>
<dbReference type="InterPro" id="IPR012495">
    <property type="entry name" value="TadE-like_dom"/>
</dbReference>
<keyword evidence="1" id="KW-0812">Transmembrane</keyword>
<evidence type="ECO:0000313" key="3">
    <source>
        <dbReference type="EMBL" id="MCV2878013.1"/>
    </source>
</evidence>
<keyword evidence="4" id="KW-1185">Reference proteome</keyword>
<evidence type="ECO:0000259" key="2">
    <source>
        <dbReference type="Pfam" id="PF07811"/>
    </source>
</evidence>
<dbReference type="EMBL" id="JAOWKW010000002">
    <property type="protein sequence ID" value="MCV2878013.1"/>
    <property type="molecule type" value="Genomic_DNA"/>
</dbReference>
<feature type="transmembrane region" description="Helical" evidence="1">
    <location>
        <begin position="20"/>
        <end position="41"/>
    </location>
</feature>
<accession>A0ABT2ZW77</accession>
<sequence>MGMWKTSLNRLKALYREEEGAQLVEFAIVLPLMLVIFAIIIEGARMMWSFQAVSSGVRDGVRYLGRAVAYDVCEATGESGFATLMAAGSPSLNDTVYNIVALKEGNAVLFPTSITINSVGASLTCEDDIDFHGPELGLVNLTASISITYPFASIFKLIGNAPATLNTSVSDQTRIYGS</sequence>
<reference evidence="3 4" key="1">
    <citation type="submission" date="2022-10" db="EMBL/GenBank/DDBJ databases">
        <title>Sinirhodobacter sp. nov., isolated from ocean surface sediments.</title>
        <authorList>
            <person name="He W."/>
            <person name="Wang L."/>
            <person name="Zhang D.-F."/>
        </authorList>
    </citation>
    <scope>NUCLEOTIDE SEQUENCE [LARGE SCALE GENOMIC DNA]</scope>
    <source>
        <strain evidence="3 4">WL0115</strain>
    </source>
</reference>
<dbReference type="Pfam" id="PF07811">
    <property type="entry name" value="TadE"/>
    <property type="match status" value="1"/>
</dbReference>
<gene>
    <name evidence="3" type="ORF">OE699_04035</name>
</gene>
<keyword evidence="1" id="KW-0472">Membrane</keyword>